<dbReference type="SUPFAM" id="SSF57716">
    <property type="entry name" value="Glucocorticoid receptor-like (DNA-binding domain)"/>
    <property type="match status" value="1"/>
</dbReference>
<gene>
    <name evidence="1" type="ORF">F4693_000307</name>
</gene>
<dbReference type="GO" id="GO:0006355">
    <property type="term" value="P:regulation of DNA-templated transcription"/>
    <property type="evidence" value="ECO:0007669"/>
    <property type="project" value="InterPro"/>
</dbReference>
<dbReference type="EMBL" id="JACHBT010000001">
    <property type="protein sequence ID" value="MBB6503358.1"/>
    <property type="molecule type" value="Genomic_DNA"/>
</dbReference>
<dbReference type="Proteomes" id="UP000522313">
    <property type="component" value="Unassembled WGS sequence"/>
</dbReference>
<dbReference type="InterPro" id="IPR013088">
    <property type="entry name" value="Znf_NHR/GATA"/>
</dbReference>
<accession>A0A7X0MNB5</accession>
<dbReference type="GO" id="GO:0008270">
    <property type="term" value="F:zinc ion binding"/>
    <property type="evidence" value="ECO:0007669"/>
    <property type="project" value="InterPro"/>
</dbReference>
<reference evidence="1 2" key="2">
    <citation type="submission" date="2020-08" db="EMBL/GenBank/DDBJ databases">
        <authorList>
            <person name="Partida-Martinez L."/>
            <person name="Huntemann M."/>
            <person name="Clum A."/>
            <person name="Wang J."/>
            <person name="Palaniappan K."/>
            <person name="Ritter S."/>
            <person name="Chen I.-M."/>
            <person name="Stamatis D."/>
            <person name="Reddy T."/>
            <person name="O'Malley R."/>
            <person name="Daum C."/>
            <person name="Shapiro N."/>
            <person name="Ivanova N."/>
            <person name="Kyrpides N."/>
            <person name="Woyke T."/>
        </authorList>
    </citation>
    <scope>NUCLEOTIDE SEQUENCE [LARGE SCALE GENOMIC DNA]</scope>
    <source>
        <strain evidence="1 2">AS3.13</strain>
    </source>
</reference>
<evidence type="ECO:0000313" key="2">
    <source>
        <dbReference type="Proteomes" id="UP000522313"/>
    </source>
</evidence>
<dbReference type="Pfam" id="PF03884">
    <property type="entry name" value="YacG"/>
    <property type="match status" value="1"/>
</dbReference>
<reference evidence="1 2" key="1">
    <citation type="submission" date="2020-08" db="EMBL/GenBank/DDBJ databases">
        <title>The Agave Microbiome: Exploring the role of microbial communities in plant adaptations to desert environments.</title>
        <authorList>
            <person name="Partida-Martinez L.P."/>
        </authorList>
    </citation>
    <scope>NUCLEOTIDE SEQUENCE [LARGE SCALE GENOMIC DNA]</scope>
    <source>
        <strain evidence="1 2">AS3.13</strain>
    </source>
</reference>
<name>A0A7X0MNB5_9SPHN</name>
<proteinExistence type="predicted"/>
<comment type="caution">
    <text evidence="1">The sequence shown here is derived from an EMBL/GenBank/DDBJ whole genome shotgun (WGS) entry which is preliminary data.</text>
</comment>
<dbReference type="AlphaFoldDB" id="A0A7X0MNB5"/>
<organism evidence="1 2">
    <name type="scientific">Sphingomonas endophytica</name>
    <dbReference type="NCBI Taxonomy" id="869719"/>
    <lineage>
        <taxon>Bacteria</taxon>
        <taxon>Pseudomonadati</taxon>
        <taxon>Pseudomonadota</taxon>
        <taxon>Alphaproteobacteria</taxon>
        <taxon>Sphingomonadales</taxon>
        <taxon>Sphingomonadaceae</taxon>
        <taxon>Sphingomonas</taxon>
    </lineage>
</organism>
<dbReference type="InterPro" id="IPR005584">
    <property type="entry name" value="DNA_gyrase_inhibitor_YacG"/>
</dbReference>
<sequence>MSRCPICTAPAVPAHAPFCSRGCKDRDLLQWLGEGYRLPGETIDTESLDSRSDTD</sequence>
<protein>
    <recommendedName>
        <fullName evidence="3">DNA gyrase inhibitor YacG</fullName>
    </recommendedName>
</protein>
<dbReference type="Gene3D" id="3.30.50.10">
    <property type="entry name" value="Erythroid Transcription Factor GATA-1, subunit A"/>
    <property type="match status" value="1"/>
</dbReference>
<evidence type="ECO:0000313" key="1">
    <source>
        <dbReference type="EMBL" id="MBB6503358.1"/>
    </source>
</evidence>
<evidence type="ECO:0008006" key="3">
    <source>
        <dbReference type="Google" id="ProtNLM"/>
    </source>
</evidence>